<dbReference type="OrthoDB" id="6359816at2759"/>
<accession>A0A1Y2I655</accession>
<evidence type="ECO:0000313" key="3">
    <source>
        <dbReference type="Proteomes" id="UP000193067"/>
    </source>
</evidence>
<feature type="non-terminal residue" evidence="2">
    <location>
        <position position="1"/>
    </location>
</feature>
<feature type="compositionally biased region" description="Basic and acidic residues" evidence="1">
    <location>
        <begin position="117"/>
        <end position="128"/>
    </location>
</feature>
<dbReference type="InterPro" id="IPR011333">
    <property type="entry name" value="SKP1/BTB/POZ_sf"/>
</dbReference>
<feature type="compositionally biased region" description="Polar residues" evidence="1">
    <location>
        <begin position="129"/>
        <end position="144"/>
    </location>
</feature>
<reference evidence="2 3" key="1">
    <citation type="journal article" date="2015" name="Biotechnol. Biofuels">
        <title>Enhanced degradation of softwood versus hardwood by the white-rot fungus Pycnoporus coccineus.</title>
        <authorList>
            <person name="Couturier M."/>
            <person name="Navarro D."/>
            <person name="Chevret D."/>
            <person name="Henrissat B."/>
            <person name="Piumi F."/>
            <person name="Ruiz-Duenas F.J."/>
            <person name="Martinez A.T."/>
            <person name="Grigoriev I.V."/>
            <person name="Riley R."/>
            <person name="Lipzen A."/>
            <person name="Berrin J.G."/>
            <person name="Master E.R."/>
            <person name="Rosso M.N."/>
        </authorList>
    </citation>
    <scope>NUCLEOTIDE SEQUENCE [LARGE SCALE GENOMIC DNA]</scope>
    <source>
        <strain evidence="2 3">BRFM310</strain>
    </source>
</reference>
<dbReference type="EMBL" id="KZ084173">
    <property type="protein sequence ID" value="OSC96618.1"/>
    <property type="molecule type" value="Genomic_DNA"/>
</dbReference>
<proteinExistence type="predicted"/>
<sequence>SSAPNSLTTVERALKQSLTAPDFQDVHLYAFSRRTVRPDGSVRIGHPLLIRAVSSILKETEYFSNLLTSGFADSSLVREYALPDEYDYDSDSDLDEDEEKEDEAVKPADTSEPTQECNEKPGGSDDSNHSVTSLSTTSYESVSVPSAERGGQPVIPLRSVAHRTLHACLFYLYTGKTNFLPLRSTSKSERQQALLTAREDMPPPCSPKSMYRLAEFYGITKLQELAYKAIVAQLTTGNMVHEGFSRFFARYDRLREHAASIILRNHSDSRMQATLHGALDEVLLGQTPHAGKLLQSLLGLRAAMMNRSSHSSSQAS</sequence>
<feature type="compositionally biased region" description="Acidic residues" evidence="1">
    <location>
        <begin position="86"/>
        <end position="102"/>
    </location>
</feature>
<gene>
    <name evidence="2" type="ORF">PYCCODRAFT_1348507</name>
</gene>
<feature type="non-terminal residue" evidence="2">
    <location>
        <position position="316"/>
    </location>
</feature>
<organism evidence="2 3">
    <name type="scientific">Trametes coccinea (strain BRFM310)</name>
    <name type="common">Pycnoporus coccineus</name>
    <dbReference type="NCBI Taxonomy" id="1353009"/>
    <lineage>
        <taxon>Eukaryota</taxon>
        <taxon>Fungi</taxon>
        <taxon>Dikarya</taxon>
        <taxon>Basidiomycota</taxon>
        <taxon>Agaricomycotina</taxon>
        <taxon>Agaricomycetes</taxon>
        <taxon>Polyporales</taxon>
        <taxon>Polyporaceae</taxon>
        <taxon>Trametes</taxon>
    </lineage>
</organism>
<evidence type="ECO:0008006" key="4">
    <source>
        <dbReference type="Google" id="ProtNLM"/>
    </source>
</evidence>
<evidence type="ECO:0000256" key="1">
    <source>
        <dbReference type="SAM" id="MobiDB-lite"/>
    </source>
</evidence>
<dbReference type="STRING" id="1353009.A0A1Y2I655"/>
<dbReference type="AlphaFoldDB" id="A0A1Y2I655"/>
<name>A0A1Y2I655_TRAC3</name>
<evidence type="ECO:0000313" key="2">
    <source>
        <dbReference type="EMBL" id="OSC96618.1"/>
    </source>
</evidence>
<feature type="region of interest" description="Disordered" evidence="1">
    <location>
        <begin position="86"/>
        <end position="152"/>
    </location>
</feature>
<protein>
    <recommendedName>
        <fullName evidence="4">BTB domain-containing protein</fullName>
    </recommendedName>
</protein>
<dbReference type="Gene3D" id="3.30.710.10">
    <property type="entry name" value="Potassium Channel Kv1.1, Chain A"/>
    <property type="match status" value="1"/>
</dbReference>
<keyword evidence="3" id="KW-1185">Reference proteome</keyword>
<dbReference type="Proteomes" id="UP000193067">
    <property type="component" value="Unassembled WGS sequence"/>
</dbReference>